<keyword evidence="2" id="KW-1185">Reference proteome</keyword>
<organism evidence="1 2">
    <name type="scientific">Saliniradius amylolyticus</name>
    <dbReference type="NCBI Taxonomy" id="2183582"/>
    <lineage>
        <taxon>Bacteria</taxon>
        <taxon>Pseudomonadati</taxon>
        <taxon>Pseudomonadota</taxon>
        <taxon>Gammaproteobacteria</taxon>
        <taxon>Alteromonadales</taxon>
        <taxon>Alteromonadaceae</taxon>
        <taxon>Saliniradius</taxon>
    </lineage>
</organism>
<gene>
    <name evidence="1" type="ORF">HMF8227_01513</name>
</gene>
<reference evidence="1 2" key="1">
    <citation type="submission" date="2018-05" db="EMBL/GenBank/DDBJ databases">
        <title>Salinimonas sp. HMF8227 Genome sequencing and assembly.</title>
        <authorList>
            <person name="Kang H."/>
            <person name="Kang J."/>
            <person name="Cha I."/>
            <person name="Kim H."/>
            <person name="Joh K."/>
        </authorList>
    </citation>
    <scope>NUCLEOTIDE SEQUENCE [LARGE SCALE GENOMIC DNA]</scope>
    <source>
        <strain evidence="1 2">HMF8227</strain>
    </source>
</reference>
<dbReference type="Proteomes" id="UP000245728">
    <property type="component" value="Chromosome"/>
</dbReference>
<dbReference type="OrthoDB" id="9789552at2"/>
<evidence type="ECO:0008006" key="3">
    <source>
        <dbReference type="Google" id="ProtNLM"/>
    </source>
</evidence>
<accession>A0A2S2E2W5</accession>
<dbReference type="RefSeq" id="WP_109339598.1">
    <property type="nucleotide sequence ID" value="NZ_CP029347.1"/>
</dbReference>
<dbReference type="EMBL" id="CP029347">
    <property type="protein sequence ID" value="AWL11988.1"/>
    <property type="molecule type" value="Genomic_DNA"/>
</dbReference>
<protein>
    <recommendedName>
        <fullName evidence="3">DUF4127 family protein</fullName>
    </recommendedName>
</protein>
<sequence length="494" mass="55516">MTRATILALPVDGRPVTREQLGLLARAADCELLLPEVDALGFFREPADRKQLHQWIHQQASKADGFILSLDMLVYGGLVPSRFIEDDLDSLREWLELLKDLKQHYPDKPLYGFCATMRMSNNNENEEEKLYWADYGTDIWEWSFYSDRFDCLADSEDKTRAEAAKARIPKAIREDYLATRRRNLAITEQILDWVDDGIIDRLILPQDDTAEYGFNIAERRHWQQQVASRGLSQNVAIYAGADEVAATLLACQLQQLGVVEKTRLAIDPHHADSLSQMVARYEDRPVVDSLQGQIAAAGAELVSSPDDADAIIAVHCQGHQQGDWALGYPLPESLPHDPEWLERIANVDKPVGLLDLAYANGGDPELIQALDAKLNQFSAYGAWNTASNSIGFLVTQLCLAKKPDAAANRHLLAIRLLDDYLYQARLRQHLRRQLTGTESASELTALARKTYLSVARQWLADHGLEDIQLDDVYLPWQRSFEIGLVTKIAQGATS</sequence>
<dbReference type="AlphaFoldDB" id="A0A2S2E2W5"/>
<evidence type="ECO:0000313" key="2">
    <source>
        <dbReference type="Proteomes" id="UP000245728"/>
    </source>
</evidence>
<dbReference type="KEGG" id="salh:HMF8227_01513"/>
<dbReference type="InterPro" id="IPR025394">
    <property type="entry name" value="DUF4127"/>
</dbReference>
<evidence type="ECO:0000313" key="1">
    <source>
        <dbReference type="EMBL" id="AWL11988.1"/>
    </source>
</evidence>
<proteinExistence type="predicted"/>
<dbReference type="Pfam" id="PF13552">
    <property type="entry name" value="DUF4127"/>
    <property type="match status" value="1"/>
</dbReference>
<name>A0A2S2E2W5_9ALTE</name>